<evidence type="ECO:0000256" key="5">
    <source>
        <dbReference type="ARBA" id="ARBA00022741"/>
    </source>
</evidence>
<dbReference type="SUPFAM" id="SSF55874">
    <property type="entry name" value="ATPase domain of HSP90 chaperone/DNA topoisomerase II/histidine kinase"/>
    <property type="match status" value="1"/>
</dbReference>
<evidence type="ECO:0000256" key="7">
    <source>
        <dbReference type="ARBA" id="ARBA00022840"/>
    </source>
</evidence>
<evidence type="ECO:0000259" key="11">
    <source>
        <dbReference type="Pfam" id="PF02518"/>
    </source>
</evidence>
<evidence type="ECO:0000256" key="1">
    <source>
        <dbReference type="ARBA" id="ARBA00000085"/>
    </source>
</evidence>
<keyword evidence="10" id="KW-0472">Membrane</keyword>
<dbReference type="RefSeq" id="WP_318642236.1">
    <property type="nucleotide sequence ID" value="NZ_CP137892.1"/>
</dbReference>
<keyword evidence="8" id="KW-0902">Two-component regulatory system</keyword>
<keyword evidence="5" id="KW-0547">Nucleotide-binding</keyword>
<dbReference type="Gene3D" id="1.20.5.1930">
    <property type="match status" value="1"/>
</dbReference>
<feature type="region of interest" description="Disordered" evidence="9">
    <location>
        <begin position="1"/>
        <end position="34"/>
    </location>
</feature>
<keyword evidence="3" id="KW-0597">Phosphoprotein</keyword>
<evidence type="ECO:0000256" key="3">
    <source>
        <dbReference type="ARBA" id="ARBA00022553"/>
    </source>
</evidence>
<organism evidence="13 14">
    <name type="scientific">Pseudomonas benzenivorans</name>
    <dbReference type="NCBI Taxonomy" id="556533"/>
    <lineage>
        <taxon>Bacteria</taxon>
        <taxon>Pseudomonadati</taxon>
        <taxon>Pseudomonadota</taxon>
        <taxon>Gammaproteobacteria</taxon>
        <taxon>Pseudomonadales</taxon>
        <taxon>Pseudomonadaceae</taxon>
        <taxon>Pseudomonas</taxon>
    </lineage>
</organism>
<dbReference type="Gene3D" id="3.30.565.10">
    <property type="entry name" value="Histidine kinase-like ATPase, C-terminal domain"/>
    <property type="match status" value="1"/>
</dbReference>
<reference evidence="13 14" key="1">
    <citation type="submission" date="2023-11" db="EMBL/GenBank/DDBJ databases">
        <title>Complete genome of Pseudomonas benzenivorans BA3361.</title>
        <authorList>
            <person name="Shin S.Y."/>
            <person name="Song J."/>
            <person name="Kang H."/>
        </authorList>
    </citation>
    <scope>NUCLEOTIDE SEQUENCE [LARGE SCALE GENOMIC DNA]</scope>
    <source>
        <strain evidence="13 14">HNIBRBA3361</strain>
    </source>
</reference>
<keyword evidence="10" id="KW-1133">Transmembrane helix</keyword>
<dbReference type="GO" id="GO:0016301">
    <property type="term" value="F:kinase activity"/>
    <property type="evidence" value="ECO:0007669"/>
    <property type="project" value="UniProtKB-KW"/>
</dbReference>
<keyword evidence="4" id="KW-0808">Transferase</keyword>
<dbReference type="PANTHER" id="PTHR24421:SF10">
    <property type="entry name" value="NITRATE_NITRITE SENSOR PROTEIN NARQ"/>
    <property type="match status" value="1"/>
</dbReference>
<keyword evidence="14" id="KW-1185">Reference proteome</keyword>
<dbReference type="CDD" id="cd16917">
    <property type="entry name" value="HATPase_UhpB-NarQ-NarX-like"/>
    <property type="match status" value="1"/>
</dbReference>
<dbReference type="Pfam" id="PF07730">
    <property type="entry name" value="HisKA_3"/>
    <property type="match status" value="1"/>
</dbReference>
<sequence length="503" mass="55577">MNTEAKIDSPAEGPHSPPGGASAAATPSSSRPRPTWWRKAIQPLCRLSRSTQFVIAAAVILGLTMTFVGNLVSKTIERSAVQSAANAGALYMATFLEPYVQELSTGQRLSVKTAEAIDRLMTSASLNAHVVSAKIWSPDGTIIYSTNKDIVGKSFPADDLTLALQGQTVTEWGELTAEENAYEASLGIPLYEIYAPLREFGTDRILAVGEFYERAEMLQNEIDCIREEVWIIVGTGTLSMLLLLFAIVRRGERIILKQQLALSRQMQEQARLSSQNINLQRKITSANQSFSRVNELILRRLGADLHDGPAQLLTLILVRLDELAVLQERYKQNGGEFDIDALESLRHAAKDALGEIRDISRGLALPEINGMPLQQELELVVQRHELRTDTRVKLKCENLPNNVPLAHKTCIYRFIQEALNNAYHHADGKGQAVSAVYDRGLLEIRVCDDGDGFDTEHLVAANHRQRARLGLAGMRYRVESLGGQFHIESGPDKGTTVSAKFKL</sequence>
<comment type="catalytic activity">
    <reaction evidence="1">
        <text>ATP + protein L-histidine = ADP + protein N-phospho-L-histidine.</text>
        <dbReference type="EC" id="2.7.13.3"/>
    </reaction>
</comment>
<feature type="transmembrane region" description="Helical" evidence="10">
    <location>
        <begin position="229"/>
        <end position="248"/>
    </location>
</feature>
<evidence type="ECO:0000256" key="2">
    <source>
        <dbReference type="ARBA" id="ARBA00012438"/>
    </source>
</evidence>
<keyword evidence="7" id="KW-0067">ATP-binding</keyword>
<evidence type="ECO:0000256" key="6">
    <source>
        <dbReference type="ARBA" id="ARBA00022777"/>
    </source>
</evidence>
<feature type="domain" description="Signal transduction histidine kinase subgroup 3 dimerisation and phosphoacceptor" evidence="12">
    <location>
        <begin position="299"/>
        <end position="364"/>
    </location>
</feature>
<keyword evidence="10" id="KW-0812">Transmembrane</keyword>
<dbReference type="InterPro" id="IPR050482">
    <property type="entry name" value="Sensor_HK_TwoCompSys"/>
</dbReference>
<feature type="transmembrane region" description="Helical" evidence="10">
    <location>
        <begin position="53"/>
        <end position="72"/>
    </location>
</feature>
<evidence type="ECO:0000256" key="10">
    <source>
        <dbReference type="SAM" id="Phobius"/>
    </source>
</evidence>
<feature type="compositionally biased region" description="Low complexity" evidence="9">
    <location>
        <begin position="10"/>
        <end position="34"/>
    </location>
</feature>
<dbReference type="Proteomes" id="UP001305928">
    <property type="component" value="Chromosome"/>
</dbReference>
<gene>
    <name evidence="13" type="ORF">SBP02_13090</name>
</gene>
<dbReference type="Pfam" id="PF02518">
    <property type="entry name" value="HATPase_c"/>
    <property type="match status" value="1"/>
</dbReference>
<dbReference type="EMBL" id="CP137892">
    <property type="protein sequence ID" value="WPC03715.1"/>
    <property type="molecule type" value="Genomic_DNA"/>
</dbReference>
<dbReference type="InterPro" id="IPR011712">
    <property type="entry name" value="Sig_transdc_His_kin_sub3_dim/P"/>
</dbReference>
<evidence type="ECO:0000259" key="12">
    <source>
        <dbReference type="Pfam" id="PF07730"/>
    </source>
</evidence>
<evidence type="ECO:0000256" key="4">
    <source>
        <dbReference type="ARBA" id="ARBA00022679"/>
    </source>
</evidence>
<name>A0ABZ0PS40_9PSED</name>
<protein>
    <recommendedName>
        <fullName evidence="2">histidine kinase</fullName>
        <ecNumber evidence="2">2.7.13.3</ecNumber>
    </recommendedName>
</protein>
<evidence type="ECO:0000313" key="14">
    <source>
        <dbReference type="Proteomes" id="UP001305928"/>
    </source>
</evidence>
<feature type="domain" description="Histidine kinase/HSP90-like ATPase" evidence="11">
    <location>
        <begin position="411"/>
        <end position="502"/>
    </location>
</feature>
<evidence type="ECO:0000256" key="9">
    <source>
        <dbReference type="SAM" id="MobiDB-lite"/>
    </source>
</evidence>
<dbReference type="InterPro" id="IPR003594">
    <property type="entry name" value="HATPase_dom"/>
</dbReference>
<evidence type="ECO:0000256" key="8">
    <source>
        <dbReference type="ARBA" id="ARBA00023012"/>
    </source>
</evidence>
<dbReference type="EC" id="2.7.13.3" evidence="2"/>
<accession>A0ABZ0PS40</accession>
<proteinExistence type="predicted"/>
<evidence type="ECO:0000313" key="13">
    <source>
        <dbReference type="EMBL" id="WPC03715.1"/>
    </source>
</evidence>
<keyword evidence="6 13" id="KW-0418">Kinase</keyword>
<dbReference type="InterPro" id="IPR036890">
    <property type="entry name" value="HATPase_C_sf"/>
</dbReference>
<dbReference type="PANTHER" id="PTHR24421">
    <property type="entry name" value="NITRATE/NITRITE SENSOR PROTEIN NARX-RELATED"/>
    <property type="match status" value="1"/>
</dbReference>